<sequence length="61" mass="6759">MNPIQVQKFLGGIDYPATKDEVVRTAESHGADEDVLNTLRNLSRDNFNSPNDISEAIGEQK</sequence>
<evidence type="ECO:0000313" key="2">
    <source>
        <dbReference type="EMBL" id="SHG45300.1"/>
    </source>
</evidence>
<dbReference type="AlphaFoldDB" id="A0A1M5JYA1"/>
<keyword evidence="3" id="KW-1185">Reference proteome</keyword>
<gene>
    <name evidence="2" type="ORF">SAMN05444320_10971</name>
</gene>
<feature type="compositionally biased region" description="Polar residues" evidence="1">
    <location>
        <begin position="42"/>
        <end position="52"/>
    </location>
</feature>
<proteinExistence type="predicted"/>
<reference evidence="2 3" key="1">
    <citation type="submission" date="2016-11" db="EMBL/GenBank/DDBJ databases">
        <authorList>
            <person name="Jaros S."/>
            <person name="Januszkiewicz K."/>
            <person name="Wedrychowicz H."/>
        </authorList>
    </citation>
    <scope>NUCLEOTIDE SEQUENCE [LARGE SCALE GENOMIC DNA]</scope>
    <source>
        <strain evidence="2 3">DSM 44523</strain>
    </source>
</reference>
<evidence type="ECO:0000313" key="3">
    <source>
        <dbReference type="Proteomes" id="UP000184501"/>
    </source>
</evidence>
<organism evidence="2 3">
    <name type="scientific">Streptoalloteichus hindustanus</name>
    <dbReference type="NCBI Taxonomy" id="2017"/>
    <lineage>
        <taxon>Bacteria</taxon>
        <taxon>Bacillati</taxon>
        <taxon>Actinomycetota</taxon>
        <taxon>Actinomycetes</taxon>
        <taxon>Pseudonocardiales</taxon>
        <taxon>Pseudonocardiaceae</taxon>
        <taxon>Streptoalloteichus</taxon>
    </lineage>
</organism>
<feature type="region of interest" description="Disordered" evidence="1">
    <location>
        <begin position="42"/>
        <end position="61"/>
    </location>
</feature>
<dbReference type="Pfam" id="PF11387">
    <property type="entry name" value="DUF2795"/>
    <property type="match status" value="1"/>
</dbReference>
<dbReference type="STRING" id="2017.SAMN05444320_10971"/>
<protein>
    <recommendedName>
        <fullName evidence="4">DUF2795 domain-containing protein</fullName>
    </recommendedName>
</protein>
<evidence type="ECO:0000256" key="1">
    <source>
        <dbReference type="SAM" id="MobiDB-lite"/>
    </source>
</evidence>
<accession>A0A1M5JYA1</accession>
<dbReference type="InterPro" id="IPR021527">
    <property type="entry name" value="DUF2795"/>
</dbReference>
<evidence type="ECO:0008006" key="4">
    <source>
        <dbReference type="Google" id="ProtNLM"/>
    </source>
</evidence>
<name>A0A1M5JYA1_STRHI</name>
<dbReference type="EMBL" id="FQVN01000009">
    <property type="protein sequence ID" value="SHG45300.1"/>
    <property type="molecule type" value="Genomic_DNA"/>
</dbReference>
<dbReference type="Proteomes" id="UP000184501">
    <property type="component" value="Unassembled WGS sequence"/>
</dbReference>